<accession>A0A9Y2L1M4</accession>
<protein>
    <submittedName>
        <fullName evidence="2">Glycosyltransferase 61 family protein</fullName>
    </submittedName>
</protein>
<name>A0A9Y2L1M4_9RHOB</name>
<dbReference type="InterPro" id="IPR049625">
    <property type="entry name" value="Glyco_transf_61_cat"/>
</dbReference>
<evidence type="ECO:0000313" key="3">
    <source>
        <dbReference type="Proteomes" id="UP001238334"/>
    </source>
</evidence>
<gene>
    <name evidence="2" type="ORF">QPJ95_05105</name>
</gene>
<dbReference type="AlphaFoldDB" id="A0A9Y2L1M4"/>
<evidence type="ECO:0000259" key="1">
    <source>
        <dbReference type="Pfam" id="PF04577"/>
    </source>
</evidence>
<dbReference type="GO" id="GO:0016757">
    <property type="term" value="F:glycosyltransferase activity"/>
    <property type="evidence" value="ECO:0007669"/>
    <property type="project" value="InterPro"/>
</dbReference>
<evidence type="ECO:0000313" key="2">
    <source>
        <dbReference type="EMBL" id="WIY26305.1"/>
    </source>
</evidence>
<proteinExistence type="predicted"/>
<dbReference type="KEGG" id="ppso:QPJ95_05105"/>
<organism evidence="2 3">
    <name type="scientific">Parasedimentitalea psychrophila</name>
    <dbReference type="NCBI Taxonomy" id="2997337"/>
    <lineage>
        <taxon>Bacteria</taxon>
        <taxon>Pseudomonadati</taxon>
        <taxon>Pseudomonadota</taxon>
        <taxon>Alphaproteobacteria</taxon>
        <taxon>Rhodobacterales</taxon>
        <taxon>Paracoccaceae</taxon>
        <taxon>Parasedimentitalea</taxon>
    </lineage>
</organism>
<sequence>MKIHSIGGLSDTYERLDDAVISPLDADDRCGVLRQDGSFCEFSRGIKGPRRGTDVPLPVTGDIPHLAGRHLFGGWIRPHFGHFLLESTPRLWAFDELSDSIDSVVYIPFRGGARKARDRYKPFLDIFSGGKPINIVAKPVRVEHLIVPDPGFGHGPRITGSPRYRDFSRAQVKSAVTPNGSERLYISRTQLWDKRGGVFGEEQIESLLEAEGYSIFYPELFTAKEQLARYSAAREIVCLDGSALHMAAYAIQSGTRIGMIFRRRAGLLAGLVRQLETFADAKVTCFDALRNSWVDEDARRVDFRSIGELDLPKLQAQLYEAGFIGRRPTVPDLTTAEINVLIANMKRGPMRPVALDPVAQ</sequence>
<dbReference type="Proteomes" id="UP001238334">
    <property type="component" value="Chromosome"/>
</dbReference>
<keyword evidence="3" id="KW-1185">Reference proteome</keyword>
<dbReference type="Pfam" id="PF04577">
    <property type="entry name" value="Glyco_transf_61"/>
    <property type="match status" value="1"/>
</dbReference>
<dbReference type="EMBL" id="CP127247">
    <property type="protein sequence ID" value="WIY26305.1"/>
    <property type="molecule type" value="Genomic_DNA"/>
</dbReference>
<reference evidence="2 3" key="1">
    <citation type="submission" date="2023-06" db="EMBL/GenBank/DDBJ databases">
        <title>Parasedimentitalea psychrophila sp. nov., a psychrophilic bacterium isolated from deep-sea sediment.</title>
        <authorList>
            <person name="Li A."/>
        </authorList>
    </citation>
    <scope>NUCLEOTIDE SEQUENCE [LARGE SCALE GENOMIC DNA]</scope>
    <source>
        <strain evidence="2 3">QS115</strain>
    </source>
</reference>
<dbReference type="RefSeq" id="WP_270918566.1">
    <property type="nucleotide sequence ID" value="NZ_CP127247.1"/>
</dbReference>
<feature type="domain" description="Glycosyltransferase 61 catalytic" evidence="1">
    <location>
        <begin position="80"/>
        <end position="256"/>
    </location>
</feature>